<dbReference type="SUPFAM" id="SSF56672">
    <property type="entry name" value="DNA/RNA polymerases"/>
    <property type="match status" value="1"/>
</dbReference>
<evidence type="ECO:0000256" key="2">
    <source>
        <dbReference type="ARBA" id="ARBA00022679"/>
    </source>
</evidence>
<evidence type="ECO:0000259" key="10">
    <source>
        <dbReference type="PROSITE" id="PS50878"/>
    </source>
</evidence>
<dbReference type="RefSeq" id="WP_099496358.1">
    <property type="nucleotide sequence ID" value="NZ_JACJIG010000005.1"/>
</dbReference>
<evidence type="ECO:0000256" key="5">
    <source>
        <dbReference type="ARBA" id="ARBA00022842"/>
    </source>
</evidence>
<keyword evidence="2" id="KW-0808">Transferase</keyword>
<accession>A0ABR6B6R1</accession>
<dbReference type="PANTHER" id="PTHR34047">
    <property type="entry name" value="NUCLEAR INTRON MATURASE 1, MITOCHONDRIAL-RELATED"/>
    <property type="match status" value="1"/>
</dbReference>
<dbReference type="PRINTS" id="PR00866">
    <property type="entry name" value="RNADNAPOLMS"/>
</dbReference>
<keyword evidence="4" id="KW-0479">Metal-binding</keyword>
<evidence type="ECO:0000256" key="6">
    <source>
        <dbReference type="ARBA" id="ARBA00022918"/>
    </source>
</evidence>
<evidence type="ECO:0000256" key="3">
    <source>
        <dbReference type="ARBA" id="ARBA00022695"/>
    </source>
</evidence>
<keyword evidence="6 11" id="KW-0695">RNA-directed DNA polymerase</keyword>
<comment type="catalytic activity">
    <reaction evidence="9">
        <text>DNA(n) + a 2'-deoxyribonucleoside 5'-triphosphate = DNA(n+1) + diphosphate</text>
        <dbReference type="Rhea" id="RHEA:22508"/>
        <dbReference type="Rhea" id="RHEA-COMP:17339"/>
        <dbReference type="Rhea" id="RHEA-COMP:17340"/>
        <dbReference type="ChEBI" id="CHEBI:33019"/>
        <dbReference type="ChEBI" id="CHEBI:61560"/>
        <dbReference type="ChEBI" id="CHEBI:173112"/>
        <dbReference type="EC" id="2.7.7.49"/>
    </reaction>
</comment>
<proteinExistence type="inferred from homology"/>
<reference evidence="11 12" key="1">
    <citation type="submission" date="2020-08" db="EMBL/GenBank/DDBJ databases">
        <title>Functional genomics of gut bacteria from endangered species of beetles.</title>
        <authorList>
            <person name="Carlos-Shanley C."/>
        </authorList>
    </citation>
    <scope>NUCLEOTIDE SEQUENCE [LARGE SCALE GENOMIC DNA]</scope>
    <source>
        <strain evidence="11 12">S00152</strain>
    </source>
</reference>
<dbReference type="InterPro" id="IPR000477">
    <property type="entry name" value="RT_dom"/>
</dbReference>
<dbReference type="Pfam" id="PF00078">
    <property type="entry name" value="RVT_1"/>
    <property type="match status" value="1"/>
</dbReference>
<organism evidence="11 12">
    <name type="scientific">Bacillus aerius</name>
    <dbReference type="NCBI Taxonomy" id="293388"/>
    <lineage>
        <taxon>Bacteria</taxon>
        <taxon>Bacillati</taxon>
        <taxon>Bacillota</taxon>
        <taxon>Bacilli</taxon>
        <taxon>Bacillales</taxon>
        <taxon>Bacillaceae</taxon>
        <taxon>Bacillus</taxon>
    </lineage>
</organism>
<dbReference type="CDD" id="cd03487">
    <property type="entry name" value="RT_Bac_retron_II"/>
    <property type="match status" value="1"/>
</dbReference>
<evidence type="ECO:0000256" key="9">
    <source>
        <dbReference type="ARBA" id="ARBA00048173"/>
    </source>
</evidence>
<evidence type="ECO:0000313" key="12">
    <source>
        <dbReference type="Proteomes" id="UP000517315"/>
    </source>
</evidence>
<evidence type="ECO:0000256" key="1">
    <source>
        <dbReference type="ARBA" id="ARBA00012493"/>
    </source>
</evidence>
<dbReference type="EMBL" id="JACJIG010000005">
    <property type="protein sequence ID" value="MBA8919681.1"/>
    <property type="molecule type" value="Genomic_DNA"/>
</dbReference>
<sequence>MKEFNQIKTRNELADFLNIPRKQLSYVLYVKGINNLYNSFKIRKKNGGFREINAPLEELKGIQRRLQEVLYKKIGNKWINRNISHGFERNRSIITNAIVHRNKRIVLNIDLENFFESIHFGRVRGFFNKNKNFSLPIDVATVIAQIACYEGRLPQGAPSSPIISNLICEILDYRLLKIAKKYKVNYTRYADDLTFSTNDKNFLFLQREFYEEISQELIRTGFKINEKKNRLQLRDSRQVVTGLVVNKKINVNRIYYKETRAMAYQLYKQGSFKINDEPATINQLEGRFAFINQLTWHNNLVDGITANFNNFTSREQQYQRFLFYKYFFANSKPVIVTEGKTDVRYLKSALKSLYKDYPKLIVKHKDGSFEFKIHFLKKTKRLSYFLGIYKDGANALNNIYQFFGSKNSKLNYLNYFKKISGNSPENPVILLFDNEIKSGNKKPIGKFLNYAGLDDEKKTTLKKENMVNIVDSLYLLTVPLINGKLECDIEDLFDNNTLFLKIEGKEFSKKDSYDVSKYYGKEIFSQHISQNYSDINFNQFRPVLDNINKIIDVYTRQNDNMLVNLELKKVDKRNMNKVELFK</sequence>
<dbReference type="GO" id="GO:0003964">
    <property type="term" value="F:RNA-directed DNA polymerase activity"/>
    <property type="evidence" value="ECO:0007669"/>
    <property type="project" value="UniProtKB-KW"/>
</dbReference>
<dbReference type="Proteomes" id="UP000517315">
    <property type="component" value="Unassembled WGS sequence"/>
</dbReference>
<evidence type="ECO:0000313" key="11">
    <source>
        <dbReference type="EMBL" id="MBA8919681.1"/>
    </source>
</evidence>
<dbReference type="EC" id="2.7.7.49" evidence="1"/>
<feature type="domain" description="Reverse transcriptase" evidence="10">
    <location>
        <begin position="1"/>
        <end position="245"/>
    </location>
</feature>
<keyword evidence="5" id="KW-0460">Magnesium</keyword>
<protein>
    <recommendedName>
        <fullName evidence="1">RNA-directed DNA polymerase</fullName>
        <ecNumber evidence="1">2.7.7.49</ecNumber>
    </recommendedName>
</protein>
<dbReference type="InterPro" id="IPR053543">
    <property type="entry name" value="Bacterial_RT"/>
</dbReference>
<dbReference type="PANTHER" id="PTHR34047:SF7">
    <property type="entry name" value="RNA-DIRECTED DNA POLYMERASE"/>
    <property type="match status" value="1"/>
</dbReference>
<dbReference type="NCBIfam" id="NF038237">
    <property type="entry name" value="retron_Ec67_fus"/>
    <property type="match status" value="1"/>
</dbReference>
<dbReference type="InterPro" id="IPR000123">
    <property type="entry name" value="Reverse_transcriptase_msDNA"/>
</dbReference>
<dbReference type="InterPro" id="IPR051083">
    <property type="entry name" value="GrpII_Intron_Splice-Mob/Def"/>
</dbReference>
<keyword evidence="12" id="KW-1185">Reference proteome</keyword>
<comment type="similarity">
    <text evidence="8">Belongs to the bacterial reverse transcriptase family.</text>
</comment>
<dbReference type="PROSITE" id="PS50878">
    <property type="entry name" value="RT_POL"/>
    <property type="match status" value="1"/>
</dbReference>
<evidence type="ECO:0000256" key="4">
    <source>
        <dbReference type="ARBA" id="ARBA00022723"/>
    </source>
</evidence>
<evidence type="ECO:0000256" key="7">
    <source>
        <dbReference type="ARBA" id="ARBA00023118"/>
    </source>
</evidence>
<keyword evidence="3" id="KW-0548">Nucleotidyltransferase</keyword>
<gene>
    <name evidence="11" type="ORF">HNP39_003456</name>
</gene>
<name>A0ABR6B6R1_9BACI</name>
<dbReference type="InterPro" id="IPR043502">
    <property type="entry name" value="DNA/RNA_pol_sf"/>
</dbReference>
<evidence type="ECO:0000256" key="8">
    <source>
        <dbReference type="ARBA" id="ARBA00034120"/>
    </source>
</evidence>
<keyword evidence="7" id="KW-0051">Antiviral defense</keyword>
<comment type="caution">
    <text evidence="11">The sequence shown here is derived from an EMBL/GenBank/DDBJ whole genome shotgun (WGS) entry which is preliminary data.</text>
</comment>